<keyword evidence="2" id="KW-1185">Reference proteome</keyword>
<comment type="caution">
    <text evidence="1">The sequence shown here is derived from an EMBL/GenBank/DDBJ whole genome shotgun (WGS) entry which is preliminary data.</text>
</comment>
<organism evidence="1 2">
    <name type="scientific">Microcoleus asticus IPMA8</name>
    <dbReference type="NCBI Taxonomy" id="2563858"/>
    <lineage>
        <taxon>Bacteria</taxon>
        <taxon>Bacillati</taxon>
        <taxon>Cyanobacteriota</taxon>
        <taxon>Cyanophyceae</taxon>
        <taxon>Oscillatoriophycideae</taxon>
        <taxon>Oscillatoriales</taxon>
        <taxon>Microcoleaceae</taxon>
        <taxon>Microcoleus</taxon>
        <taxon>Microcoleus asticus</taxon>
    </lineage>
</organism>
<dbReference type="Proteomes" id="UP000702425">
    <property type="component" value="Unassembled WGS sequence"/>
</dbReference>
<gene>
    <name evidence="1" type="ORF">E5S67_06185</name>
</gene>
<proteinExistence type="predicted"/>
<evidence type="ECO:0000313" key="2">
    <source>
        <dbReference type="Proteomes" id="UP000702425"/>
    </source>
</evidence>
<accession>A0ABX2D938</accession>
<sequence length="65" mass="7444">MRGMVFQSICTHRISVMLLVVVRNLVLKVVANKDSSSLLETFGMFRYFSHSQGQDTQKQQPDRPS</sequence>
<dbReference type="EMBL" id="SRRZ01000217">
    <property type="protein sequence ID" value="NQE38400.1"/>
    <property type="molecule type" value="Genomic_DNA"/>
</dbReference>
<reference evidence="1 2" key="1">
    <citation type="journal article" date="2020" name="Sci. Rep.">
        <title>A novel cyanobacterial geosmin producer, revising GeoA distribution and dispersion patterns in Bacteria.</title>
        <authorList>
            <person name="Churro C."/>
            <person name="Semedo-Aguiar A.P."/>
            <person name="Silva A.D."/>
            <person name="Pereira-Leal J.B."/>
            <person name="Leite R.B."/>
        </authorList>
    </citation>
    <scope>NUCLEOTIDE SEQUENCE [LARGE SCALE GENOMIC DNA]</scope>
    <source>
        <strain evidence="1 2">IPMA8</strain>
    </source>
</reference>
<evidence type="ECO:0000313" key="1">
    <source>
        <dbReference type="EMBL" id="NQE38400.1"/>
    </source>
</evidence>
<protein>
    <submittedName>
        <fullName evidence="1">Uncharacterized protein</fullName>
    </submittedName>
</protein>
<name>A0ABX2D938_9CYAN</name>